<feature type="compositionally biased region" description="Basic and acidic residues" evidence="10">
    <location>
        <begin position="581"/>
        <end position="611"/>
    </location>
</feature>
<proteinExistence type="inferred from homology"/>
<reference evidence="15" key="1">
    <citation type="submission" date="2016-04" db="EMBL/GenBank/DDBJ databases">
        <authorList>
            <person name="Nguyen H.D."/>
            <person name="Kesanakurti P."/>
            <person name="Cullis J."/>
            <person name="Levesque C.A."/>
            <person name="Hambleton S."/>
        </authorList>
    </citation>
    <scope>NUCLEOTIDE SEQUENCE</scope>
    <source>
        <strain evidence="15">DAOMC 238032</strain>
    </source>
</reference>
<feature type="transmembrane region" description="Helical" evidence="11">
    <location>
        <begin position="340"/>
        <end position="360"/>
    </location>
</feature>
<reference evidence="15" key="2">
    <citation type="journal article" date="2019" name="IMA Fungus">
        <title>Genome sequencing and comparison of five Tilletia species to identify candidate genes for the detection of regulated species infecting wheat.</title>
        <authorList>
            <person name="Nguyen H.D.T."/>
            <person name="Sultana T."/>
            <person name="Kesanakurti P."/>
            <person name="Hambleton S."/>
        </authorList>
    </citation>
    <scope>NUCLEOTIDE SEQUENCE</scope>
    <source>
        <strain evidence="15">DAOMC 238032</strain>
    </source>
</reference>
<feature type="region of interest" description="Disordered" evidence="10">
    <location>
        <begin position="1390"/>
        <end position="1410"/>
    </location>
</feature>
<evidence type="ECO:0000256" key="2">
    <source>
        <dbReference type="ARBA" id="ARBA00009726"/>
    </source>
</evidence>
<evidence type="ECO:0000256" key="11">
    <source>
        <dbReference type="SAM" id="Phobius"/>
    </source>
</evidence>
<keyword evidence="5" id="KW-0547">Nucleotide-binding</keyword>
<evidence type="ECO:0000256" key="4">
    <source>
        <dbReference type="ARBA" id="ARBA00022692"/>
    </source>
</evidence>
<feature type="compositionally biased region" description="Acidic residues" evidence="10">
    <location>
        <begin position="634"/>
        <end position="646"/>
    </location>
</feature>
<evidence type="ECO:0000256" key="3">
    <source>
        <dbReference type="ARBA" id="ARBA00022448"/>
    </source>
</evidence>
<dbReference type="InterPro" id="IPR017871">
    <property type="entry name" value="ABC_transporter-like_CS"/>
</dbReference>
<evidence type="ECO:0000313" key="14">
    <source>
        <dbReference type="EMBL" id="CAD6925241.1"/>
    </source>
</evidence>
<dbReference type="InterPro" id="IPR027417">
    <property type="entry name" value="P-loop_NTPase"/>
</dbReference>
<feature type="compositionally biased region" description="Basic and acidic residues" evidence="10">
    <location>
        <begin position="148"/>
        <end position="163"/>
    </location>
</feature>
<dbReference type="Pfam" id="PF00005">
    <property type="entry name" value="ABC_tran"/>
    <property type="match status" value="2"/>
</dbReference>
<dbReference type="Proteomes" id="UP000836402">
    <property type="component" value="Unassembled WGS sequence"/>
</dbReference>
<dbReference type="SUPFAM" id="SSF52540">
    <property type="entry name" value="P-loop containing nucleoside triphosphate hydrolases"/>
    <property type="match status" value="2"/>
</dbReference>
<dbReference type="Pfam" id="PF00664">
    <property type="entry name" value="ABC_membrane"/>
    <property type="match status" value="2"/>
</dbReference>
<dbReference type="GO" id="GO:0016020">
    <property type="term" value="C:membrane"/>
    <property type="evidence" value="ECO:0007669"/>
    <property type="project" value="UniProtKB-SubCell"/>
</dbReference>
<feature type="region of interest" description="Disordered" evidence="10">
    <location>
        <begin position="547"/>
        <end position="666"/>
    </location>
</feature>
<keyword evidence="7 11" id="KW-1133">Transmembrane helix</keyword>
<feature type="domain" description="ABC transporter" evidence="12">
    <location>
        <begin position="1269"/>
        <end position="1529"/>
    </location>
</feature>
<evidence type="ECO:0000256" key="5">
    <source>
        <dbReference type="ARBA" id="ARBA00022741"/>
    </source>
</evidence>
<dbReference type="PANTHER" id="PTHR24223:SF456">
    <property type="entry name" value="MULTIDRUG RESISTANCE-ASSOCIATED PROTEIN LETHAL(2)03659"/>
    <property type="match status" value="1"/>
</dbReference>
<evidence type="ECO:0000256" key="9">
    <source>
        <dbReference type="ARBA" id="ARBA00023180"/>
    </source>
</evidence>
<feature type="transmembrane region" description="Helical" evidence="11">
    <location>
        <begin position="366"/>
        <end position="388"/>
    </location>
</feature>
<dbReference type="CDD" id="cd18606">
    <property type="entry name" value="ABC_6TM_YOR1_D2_like"/>
    <property type="match status" value="1"/>
</dbReference>
<feature type="transmembrane region" description="Helical" evidence="11">
    <location>
        <begin position="444"/>
        <end position="471"/>
    </location>
</feature>
<dbReference type="Proteomes" id="UP000077671">
    <property type="component" value="Unassembled WGS sequence"/>
</dbReference>
<dbReference type="CDD" id="cd03244">
    <property type="entry name" value="ABCC_MRP_domain2"/>
    <property type="match status" value="1"/>
</dbReference>
<evidence type="ECO:0000256" key="7">
    <source>
        <dbReference type="ARBA" id="ARBA00022989"/>
    </source>
</evidence>
<dbReference type="InterPro" id="IPR003593">
    <property type="entry name" value="AAA+_ATPase"/>
</dbReference>
<dbReference type="Gene3D" id="3.40.50.300">
    <property type="entry name" value="P-loop containing nucleotide triphosphate hydrolases"/>
    <property type="match status" value="2"/>
</dbReference>
<dbReference type="PROSITE" id="PS00211">
    <property type="entry name" value="ABC_TRANSPORTER_1"/>
    <property type="match status" value="2"/>
</dbReference>
<feature type="domain" description="ABC transmembrane type-1" evidence="13">
    <location>
        <begin position="956"/>
        <end position="1232"/>
    </location>
</feature>
<dbReference type="GO" id="GO:0016887">
    <property type="term" value="F:ATP hydrolysis activity"/>
    <property type="evidence" value="ECO:0007669"/>
    <property type="project" value="InterPro"/>
</dbReference>
<dbReference type="InterPro" id="IPR036640">
    <property type="entry name" value="ABC1_TM_sf"/>
</dbReference>
<dbReference type="SMART" id="SM00382">
    <property type="entry name" value="AAA"/>
    <property type="match status" value="2"/>
</dbReference>
<feature type="transmembrane region" description="Helical" evidence="11">
    <location>
        <begin position="991"/>
        <end position="1019"/>
    </location>
</feature>
<evidence type="ECO:0000256" key="1">
    <source>
        <dbReference type="ARBA" id="ARBA00004141"/>
    </source>
</evidence>
<dbReference type="SUPFAM" id="SSF90123">
    <property type="entry name" value="ABC transporter transmembrane region"/>
    <property type="match status" value="2"/>
</dbReference>
<dbReference type="FunFam" id="3.40.50.300:FF:000630">
    <property type="entry name" value="ATP-binding cassette (ABC) transporter, putative"/>
    <property type="match status" value="1"/>
</dbReference>
<dbReference type="GO" id="GO:0140359">
    <property type="term" value="F:ABC-type transporter activity"/>
    <property type="evidence" value="ECO:0007669"/>
    <property type="project" value="InterPro"/>
</dbReference>
<keyword evidence="3" id="KW-0813">Transport</keyword>
<dbReference type="EMBL" id="CAJHJG010002980">
    <property type="protein sequence ID" value="CAD6925241.1"/>
    <property type="molecule type" value="Genomic_DNA"/>
</dbReference>
<evidence type="ECO:0000313" key="15">
    <source>
        <dbReference type="EMBL" id="KAE8263887.1"/>
    </source>
</evidence>
<dbReference type="EMBL" id="LWDD02000107">
    <property type="protein sequence ID" value="KAE8263887.1"/>
    <property type="molecule type" value="Genomic_DNA"/>
</dbReference>
<dbReference type="FunFam" id="1.20.1560.10:FF:000010">
    <property type="entry name" value="Multidrug resistance-associated ABC transporter"/>
    <property type="match status" value="1"/>
</dbReference>
<protein>
    <recommendedName>
        <fullName evidence="18">Multidrug resistance-associated ABC transporter</fullName>
    </recommendedName>
</protein>
<keyword evidence="8 11" id="KW-0472">Membrane</keyword>
<comment type="caution">
    <text evidence="15">The sequence shown here is derived from an EMBL/GenBank/DDBJ whole genome shotgun (WGS) entry which is preliminary data.</text>
</comment>
<evidence type="ECO:0000259" key="12">
    <source>
        <dbReference type="PROSITE" id="PS50893"/>
    </source>
</evidence>
<dbReference type="PROSITE" id="PS50893">
    <property type="entry name" value="ABC_TRANSPORTER_2"/>
    <property type="match status" value="2"/>
</dbReference>
<dbReference type="FunFam" id="3.40.50.300:FF:000997">
    <property type="entry name" value="Multidrug resistance-associated protein 1"/>
    <property type="match status" value="1"/>
</dbReference>
<feature type="compositionally biased region" description="Polar residues" evidence="10">
    <location>
        <begin position="128"/>
        <end position="147"/>
    </location>
</feature>
<evidence type="ECO:0000256" key="8">
    <source>
        <dbReference type="ARBA" id="ARBA00023136"/>
    </source>
</evidence>
<organism evidence="15 16">
    <name type="scientific">Tilletia caries</name>
    <name type="common">wheat bunt fungus</name>
    <dbReference type="NCBI Taxonomy" id="13290"/>
    <lineage>
        <taxon>Eukaryota</taxon>
        <taxon>Fungi</taxon>
        <taxon>Dikarya</taxon>
        <taxon>Basidiomycota</taxon>
        <taxon>Ustilaginomycotina</taxon>
        <taxon>Exobasidiomycetes</taxon>
        <taxon>Tilletiales</taxon>
        <taxon>Tilletiaceae</taxon>
        <taxon>Tilletia</taxon>
    </lineage>
</organism>
<keyword evidence="4 11" id="KW-0812">Transmembrane</keyword>
<dbReference type="PROSITE" id="PS50929">
    <property type="entry name" value="ABC_TM1F"/>
    <property type="match status" value="2"/>
</dbReference>
<feature type="compositionally biased region" description="Basic and acidic residues" evidence="10">
    <location>
        <begin position="898"/>
        <end position="916"/>
    </location>
</feature>
<dbReference type="CDD" id="cd03250">
    <property type="entry name" value="ABCC_MRP_domain1"/>
    <property type="match status" value="1"/>
</dbReference>
<feature type="transmembrane region" description="Helical" evidence="11">
    <location>
        <begin position="1181"/>
        <end position="1197"/>
    </location>
</feature>
<feature type="compositionally biased region" description="Basic residues" evidence="10">
    <location>
        <begin position="612"/>
        <end position="628"/>
    </location>
</feature>
<evidence type="ECO:0008006" key="18">
    <source>
        <dbReference type="Google" id="ProtNLM"/>
    </source>
</evidence>
<gene>
    <name evidence="15" type="ORF">A4X03_0g1358</name>
    <name evidence="14" type="ORF">JKIAZH3_G3803</name>
</gene>
<evidence type="ECO:0000313" key="16">
    <source>
        <dbReference type="Proteomes" id="UP000077671"/>
    </source>
</evidence>
<dbReference type="Gene3D" id="1.20.1560.10">
    <property type="entry name" value="ABC transporter type 1, transmembrane domain"/>
    <property type="match status" value="2"/>
</dbReference>
<dbReference type="InterPro" id="IPR011527">
    <property type="entry name" value="ABC1_TM_dom"/>
</dbReference>
<comment type="subcellular location">
    <subcellularLocation>
        <location evidence="1">Membrane</location>
        <topology evidence="1">Multi-pass membrane protein</topology>
    </subcellularLocation>
</comment>
<feature type="domain" description="ABC transporter" evidence="12">
    <location>
        <begin position="664"/>
        <end position="887"/>
    </location>
</feature>
<name>A0A177V7Z6_9BASI</name>
<comment type="similarity">
    <text evidence="2">Belongs to the ABC transporter superfamily. ABCC family. Conjugate transporter (TC 3.A.1.208) subfamily.</text>
</comment>
<dbReference type="PANTHER" id="PTHR24223">
    <property type="entry name" value="ATP-BINDING CASSETTE SUB-FAMILY C"/>
    <property type="match status" value="1"/>
</dbReference>
<evidence type="ECO:0000313" key="17">
    <source>
        <dbReference type="Proteomes" id="UP000836402"/>
    </source>
</evidence>
<reference evidence="14" key="3">
    <citation type="submission" date="2020-10" db="EMBL/GenBank/DDBJ databases">
        <authorList>
            <person name="Sedaghatjoo S."/>
        </authorList>
    </citation>
    <scope>NUCLEOTIDE SEQUENCE</scope>
    <source>
        <strain evidence="14">AZH3</strain>
    </source>
</reference>
<keyword evidence="9" id="KW-0325">Glycoprotein</keyword>
<feature type="region of interest" description="Disordered" evidence="10">
    <location>
        <begin position="114"/>
        <end position="174"/>
    </location>
</feature>
<evidence type="ECO:0000256" key="10">
    <source>
        <dbReference type="SAM" id="MobiDB-lite"/>
    </source>
</evidence>
<evidence type="ECO:0000256" key="6">
    <source>
        <dbReference type="ARBA" id="ARBA00022840"/>
    </source>
</evidence>
<feature type="transmembrane region" description="Helical" evidence="11">
    <location>
        <begin position="951"/>
        <end position="971"/>
    </location>
</feature>
<evidence type="ECO:0000259" key="13">
    <source>
        <dbReference type="PROSITE" id="PS50929"/>
    </source>
</evidence>
<dbReference type="GO" id="GO:0005524">
    <property type="term" value="F:ATP binding"/>
    <property type="evidence" value="ECO:0007669"/>
    <property type="project" value="UniProtKB-KW"/>
</dbReference>
<feature type="transmembrane region" description="Helical" evidence="11">
    <location>
        <begin position="1092"/>
        <end position="1109"/>
    </location>
</feature>
<keyword evidence="17" id="KW-1185">Reference proteome</keyword>
<dbReference type="InterPro" id="IPR003439">
    <property type="entry name" value="ABC_transporter-like_ATP-bd"/>
</dbReference>
<feature type="region of interest" description="Disordered" evidence="10">
    <location>
        <begin position="892"/>
        <end position="921"/>
    </location>
</feature>
<keyword evidence="6" id="KW-0067">ATP-binding</keyword>
<accession>A0A177V7Z6</accession>
<dbReference type="InterPro" id="IPR050173">
    <property type="entry name" value="ABC_transporter_C-like"/>
</dbReference>
<dbReference type="CDD" id="cd18597">
    <property type="entry name" value="ABC_6TM_YOR1_D1_like"/>
    <property type="match status" value="1"/>
</dbReference>
<sequence length="1570" mass="172713">MRNPIKKWWDPEPAPASFGAGKTVPEHSASLASRLTFSWVTPMLRVGWTRPLESEDLWELPLDRTAEIMGDRVEEAFYRRVRPSKRPAAVAEHYQTTVVDSPLTTPTARAAADLQEKVVPGREDDDAASNSLTAHSTSDAAPQSSSHSTDERAVPATPSEKKAVQATPPQARQKTRWETIHGYTIPFLLRKKKPVYSESLFGALHEVFFYRFWSAVAIRAVADGLLTTSPLVTRALLEYLGQAYAYSIAPPGTVPVPPPAGRGWGLAVGLWVMQQVASLLTNQYYIIAQTTGFSCRTSLVSLILRKALRLDSRARLEHSTGKITTMISADSTRIDMASGFAPIIFIGPAQIILAIGLLIHNMGVSALVGLGVLLLGTPVQAIIVARMIQTRRSAVRLTDRRVRLMQEVFTGIRILVLFEWRNTPFAERIGNMRREELAFLRKLALLRAMTFSVVYFLPVLSAVLSFITYALLGNGLNPAIIFSSLQYFTIIRMPLLFTPLVASSCGDAYVALGRISKYMLSKELRGDYAEDNKDYGIEVHGSFTWETVGGPPDANASTGGPAGTKGRKGPPGAEGVPKGGVKPDKEKRAKLSKEDKAAAKQKKKDDKEKTKKDKIKKKATKARWNARRARAEAGEDLSSSEDEADETVGNGSSGANAKVGSTPLEADDEKALAPAQGKPFAIQDLNLAIPKGELVAIVGRIGSGKSSILSAMAGEMRKQDGTVSFGGTVAYVAQHSWIQNLTFKQNILFGQEEDEERYQHVIENCALEHDIELLPHGDETEIGEQGVNLSGGQKARVSLARAAYYDADIVLLDDPLSSSDPLVGRHLMHKCIMGFMGGKTRLLVTHQLWALPLVDRIIVVDNGRVVEQGTYSDLLSRKGGVFSKLIEEHGVEEDEEQKVDQKVDEQELKKPGKEAVKGPAGGGGLMTDEEREIGAVSFKVYWRYLSSAGSVWWAPLLISIMTLIQISQIGNNLLLRYWSEDSIPGWSQGQYIGLYAGFGVAQAVFVFCGSFGVSVAGFYASLTLFKRSLGGVLNSPISFHETTPTGRIVNRLSKDVDTLDMQLPSNLFQFGNQLWTVLGTIGLVIYSYNWLGLMFPPLMFIYTIVQAYYRRTSREAKRLDSILRSRLYSSFGETLTGLASIRAFRAQKRFIRLNEANIDYNNRSYYLTIAVQRWLSIRMDFLGNILVLAIGLAAVGFRKSISPAVLGVALTYTLQITQSLSQMVQQLAQVEQDFNVVERVLHYVDLPPEGPKLLPNDPEEEQWPTEGAIEFRDVQLRYRESLPLVLKGVSFKINPGERVGVVGRTGAGKSSLLVALWRLAPLAGGQILIDGKDICEIGFETLRRRICIVPQDSVIFDNTLRFNVDPTGRATDAEMNAALRQVGLLVDGSASAGASTPQESEDKDKEVVSVPTGEVRQQARKFSLDMPCRDDSFSAGQRQLIALARSIVKSTKIICLDEATSSADVESDATIQRWIAKHMDRTLLCIAHRLNTICFYDRVLVMDKGQVAEFDAPLVLFDRPDSIFRSMCNAAKITREDILTIRAAAERKGSIVEALVQTSAEERGGIDPES</sequence>
<feature type="domain" description="ABC transmembrane type-1" evidence="13">
    <location>
        <begin position="215"/>
        <end position="495"/>
    </location>
</feature>